<dbReference type="EMBL" id="KX101212">
    <property type="protein sequence ID" value="ANS88316.1"/>
    <property type="molecule type" value="Genomic_DNA"/>
</dbReference>
<accession>A0A1B1NXD0</accession>
<dbReference type="InterPro" id="IPR000657">
    <property type="entry name" value="Gemini_AL3"/>
</dbReference>
<evidence type="ECO:0000313" key="1">
    <source>
        <dbReference type="EMBL" id="ANS88316.1"/>
    </source>
</evidence>
<dbReference type="KEGG" id="vg:3105168"/>
<dbReference type="OrthoDB" id="13855at10239"/>
<organism evidence="1">
    <name type="scientific">Corchorus yellow vein virus - [Hoa Binh]</name>
    <dbReference type="NCBI Taxonomy" id="293284"/>
    <lineage>
        <taxon>Viruses</taxon>
        <taxon>Monodnaviria</taxon>
        <taxon>Shotokuvirae</taxon>
        <taxon>Cressdnaviricota</taxon>
        <taxon>Repensiviricetes</taxon>
        <taxon>Geplafuvirales</taxon>
        <taxon>Geminiviridae</taxon>
        <taxon>Begomovirus</taxon>
        <taxon>Begomovirus corchovenae</taxon>
        <taxon>Corchorus yellow vein virus</taxon>
    </lineage>
</organism>
<dbReference type="PRINTS" id="PR00231">
    <property type="entry name" value="GEMCOATAL3"/>
</dbReference>
<reference evidence="1" key="1">
    <citation type="submission" date="2016-04" db="EMBL/GenBank/DDBJ databases">
        <title>First report of the occurrence of Corchorus yellow vein Vietnam virus on jute in China.</title>
        <authorList>
            <person name="Lin W."/>
            <person name="Du Z."/>
            <person name="Qiu P."/>
        </authorList>
    </citation>
    <scope>NUCLEOTIDE SEQUENCE</scope>
    <source>
        <strain evidence="1">Fujian</strain>
    </source>
</reference>
<dbReference type="Pfam" id="PF01407">
    <property type="entry name" value="Gemini_AL3"/>
    <property type="match status" value="1"/>
</dbReference>
<name>A0A1B1NXD0_9GEMI</name>
<dbReference type="GO" id="GO:0016032">
    <property type="term" value="P:viral process"/>
    <property type="evidence" value="ECO:0007669"/>
    <property type="project" value="InterPro"/>
</dbReference>
<sequence length="130" mass="15820">MDLRTAEPITASQAENSAFIWEVPNPLYFRIIDAWEYNRRNILMFQIRFNHNLRRRLHLHKCFLNFRIWTTSSWLIRSFFQVFCSRINRYLYNIGVIGINNVIRAIQYAVDSLPYVECNEQQHIIKFNLY</sequence>
<proteinExistence type="predicted"/>
<protein>
    <submittedName>
        <fullName evidence="1">AC3</fullName>
    </submittedName>
</protein>